<gene>
    <name evidence="2" type="ORF">CAEBREN_02728</name>
</gene>
<dbReference type="SMART" id="SM00256">
    <property type="entry name" value="FBOX"/>
    <property type="match status" value="1"/>
</dbReference>
<dbReference type="EMBL" id="GL379941">
    <property type="protein sequence ID" value="EGT37025.1"/>
    <property type="molecule type" value="Genomic_DNA"/>
</dbReference>
<evidence type="ECO:0000259" key="1">
    <source>
        <dbReference type="PROSITE" id="PS50181"/>
    </source>
</evidence>
<proteinExistence type="predicted"/>
<keyword evidence="3" id="KW-1185">Reference proteome</keyword>
<dbReference type="InterPro" id="IPR001810">
    <property type="entry name" value="F-box_dom"/>
</dbReference>
<dbReference type="Pfam" id="PF01827">
    <property type="entry name" value="FTH"/>
    <property type="match status" value="1"/>
</dbReference>
<dbReference type="eggNOG" id="ENOG502QZXP">
    <property type="taxonomic scope" value="Eukaryota"/>
</dbReference>
<dbReference type="OrthoDB" id="5835202at2759"/>
<dbReference type="CDD" id="cd22150">
    <property type="entry name" value="F-box_CeFBXA-like"/>
    <property type="match status" value="1"/>
</dbReference>
<protein>
    <recommendedName>
        <fullName evidence="1">F-box domain-containing protein</fullName>
    </recommendedName>
</protein>
<dbReference type="PROSITE" id="PS50181">
    <property type="entry name" value="FBOX"/>
    <property type="match status" value="1"/>
</dbReference>
<feature type="domain" description="F-box" evidence="1">
    <location>
        <begin position="15"/>
        <end position="64"/>
    </location>
</feature>
<dbReference type="Pfam" id="PF00646">
    <property type="entry name" value="F-box"/>
    <property type="match status" value="1"/>
</dbReference>
<sequence>MSSYSSIPRKKRRSRRHLLSMPGKVMLKILEKSDYRSILTLRKVSRDLRHFIDDVKPEFHIDTVEVHLYPGKIYLFLHDLANKKSTRIHYEQVGDNVKLTSGKKWKKENLVENCSSLQYFCDDLASIFHYQKETLSSFSLHWQEIPLELQLFLEKAKLRTRCLAITTGSPDEVMNVLPYFGGIHEICLYDSGEEIIWNMAKIIKTEQWKNAKMLEAKSFKVDVPLENFRQFINADITIKSVSSGGLKMLKEVFLKTPDFKYFNINFETLLDKDNLYYAFGLTYFENSRFREWYFKMPNSDKVLKLFIDYSSKRIEFSTI</sequence>
<dbReference type="AlphaFoldDB" id="G0NSY8"/>
<dbReference type="OMA" id="SENEAPH"/>
<dbReference type="HOGENOM" id="CLU_030831_0_3_1"/>
<dbReference type="Proteomes" id="UP000008068">
    <property type="component" value="Unassembled WGS sequence"/>
</dbReference>
<dbReference type="PANTHER" id="PTHR23014">
    <property type="entry name" value="F-BOX A PROTEIN"/>
    <property type="match status" value="1"/>
</dbReference>
<name>G0NSY8_CAEBE</name>
<evidence type="ECO:0000313" key="3">
    <source>
        <dbReference type="Proteomes" id="UP000008068"/>
    </source>
</evidence>
<dbReference type="PANTHER" id="PTHR23014:SF1">
    <property type="entry name" value="DUF38 DOMAIN-CONTAINING PROTEIN-RELATED"/>
    <property type="match status" value="1"/>
</dbReference>
<accession>G0NSY8</accession>
<reference evidence="3" key="1">
    <citation type="submission" date="2011-07" db="EMBL/GenBank/DDBJ databases">
        <authorList>
            <consortium name="Caenorhabditis brenneri Sequencing and Analysis Consortium"/>
            <person name="Wilson R.K."/>
        </authorList>
    </citation>
    <scope>NUCLEOTIDE SEQUENCE [LARGE SCALE GENOMIC DNA]</scope>
    <source>
        <strain evidence="3">PB2801</strain>
    </source>
</reference>
<dbReference type="InParanoid" id="G0NSY8"/>
<organism evidence="3">
    <name type="scientific">Caenorhabditis brenneri</name>
    <name type="common">Nematode worm</name>
    <dbReference type="NCBI Taxonomy" id="135651"/>
    <lineage>
        <taxon>Eukaryota</taxon>
        <taxon>Metazoa</taxon>
        <taxon>Ecdysozoa</taxon>
        <taxon>Nematoda</taxon>
        <taxon>Chromadorea</taxon>
        <taxon>Rhabditida</taxon>
        <taxon>Rhabditina</taxon>
        <taxon>Rhabditomorpha</taxon>
        <taxon>Rhabditoidea</taxon>
        <taxon>Rhabditidae</taxon>
        <taxon>Peloderinae</taxon>
        <taxon>Caenorhabditis</taxon>
    </lineage>
</organism>
<evidence type="ECO:0000313" key="2">
    <source>
        <dbReference type="EMBL" id="EGT37025.1"/>
    </source>
</evidence>
<dbReference type="InterPro" id="IPR002900">
    <property type="entry name" value="DUF38/FTH_CAE_spp"/>
</dbReference>